<dbReference type="PROSITE" id="PS00028">
    <property type="entry name" value="ZINC_FINGER_C2H2_1"/>
    <property type="match status" value="1"/>
</dbReference>
<sequence>MSLSMAAPATATARVAGGKEGRVFECLFCDRTFVKSQALGGHQNAHRKDRVAAGGVSNPYAADIAGFSSSISIASHGAVTTAKDNNFRWSAGAGFASSKSVAFSSSSSANKGGGAVVDLDLHL</sequence>
<proteinExistence type="predicted"/>
<evidence type="ECO:0000259" key="2">
    <source>
        <dbReference type="PROSITE" id="PS50157"/>
    </source>
</evidence>
<dbReference type="InterPro" id="IPR036236">
    <property type="entry name" value="Znf_C2H2_sf"/>
</dbReference>
<dbReference type="Gramene" id="LPERR07G02990.1">
    <property type="protein sequence ID" value="LPERR07G02990.1"/>
    <property type="gene ID" value="LPERR07G02990"/>
</dbReference>
<dbReference type="GO" id="GO:0008270">
    <property type="term" value="F:zinc ion binding"/>
    <property type="evidence" value="ECO:0007669"/>
    <property type="project" value="UniProtKB-KW"/>
</dbReference>
<dbReference type="HOGENOM" id="CLU_084324_4_0_1"/>
<reference evidence="4" key="2">
    <citation type="submission" date="2013-12" db="EMBL/GenBank/DDBJ databases">
        <authorList>
            <person name="Yu Y."/>
            <person name="Lee S."/>
            <person name="de Baynast K."/>
            <person name="Wissotski M."/>
            <person name="Liu L."/>
            <person name="Talag J."/>
            <person name="Goicoechea J."/>
            <person name="Angelova A."/>
            <person name="Jetty R."/>
            <person name="Kudrna D."/>
            <person name="Golser W."/>
            <person name="Rivera L."/>
            <person name="Zhang J."/>
            <person name="Wing R."/>
        </authorList>
    </citation>
    <scope>NUCLEOTIDE SEQUENCE</scope>
</reference>
<reference evidence="3 4" key="1">
    <citation type="submission" date="2012-08" db="EMBL/GenBank/DDBJ databases">
        <title>Oryza genome evolution.</title>
        <authorList>
            <person name="Wing R.A."/>
        </authorList>
    </citation>
    <scope>NUCLEOTIDE SEQUENCE</scope>
</reference>
<evidence type="ECO:0000256" key="1">
    <source>
        <dbReference type="PROSITE-ProRule" id="PRU00042"/>
    </source>
</evidence>
<dbReference type="AlphaFoldDB" id="A0A0D9WVL0"/>
<accession>A0A0D9WVL0</accession>
<dbReference type="PROSITE" id="PS50157">
    <property type="entry name" value="ZINC_FINGER_C2H2_2"/>
    <property type="match status" value="1"/>
</dbReference>
<dbReference type="Pfam" id="PF13912">
    <property type="entry name" value="zf-C2H2_6"/>
    <property type="match status" value="1"/>
</dbReference>
<evidence type="ECO:0000313" key="4">
    <source>
        <dbReference type="Proteomes" id="UP000032180"/>
    </source>
</evidence>
<dbReference type="SUPFAM" id="SSF57667">
    <property type="entry name" value="beta-beta-alpha zinc fingers"/>
    <property type="match status" value="1"/>
</dbReference>
<name>A0A0D9WVL0_9ORYZ</name>
<dbReference type="InterPro" id="IPR013087">
    <property type="entry name" value="Znf_C2H2_type"/>
</dbReference>
<dbReference type="PANTHER" id="PTHR45730">
    <property type="entry name" value="ZINC FINGER PROTEIN JAGGED"/>
    <property type="match status" value="1"/>
</dbReference>
<organism evidence="3 4">
    <name type="scientific">Leersia perrieri</name>
    <dbReference type="NCBI Taxonomy" id="77586"/>
    <lineage>
        <taxon>Eukaryota</taxon>
        <taxon>Viridiplantae</taxon>
        <taxon>Streptophyta</taxon>
        <taxon>Embryophyta</taxon>
        <taxon>Tracheophyta</taxon>
        <taxon>Spermatophyta</taxon>
        <taxon>Magnoliopsida</taxon>
        <taxon>Liliopsida</taxon>
        <taxon>Poales</taxon>
        <taxon>Poaceae</taxon>
        <taxon>BOP clade</taxon>
        <taxon>Oryzoideae</taxon>
        <taxon>Oryzeae</taxon>
        <taxon>Oryzinae</taxon>
        <taxon>Leersia</taxon>
    </lineage>
</organism>
<dbReference type="PANTHER" id="PTHR45730:SF108">
    <property type="entry name" value="PROTEIN LATE FLOWERING"/>
    <property type="match status" value="1"/>
</dbReference>
<dbReference type="GO" id="GO:0003700">
    <property type="term" value="F:DNA-binding transcription factor activity"/>
    <property type="evidence" value="ECO:0007669"/>
    <property type="project" value="InterPro"/>
</dbReference>
<protein>
    <recommendedName>
        <fullName evidence="2">C2H2-type domain-containing protein</fullName>
    </recommendedName>
</protein>
<keyword evidence="1" id="KW-0479">Metal-binding</keyword>
<dbReference type="EnsemblPlants" id="LPERR07G02990.1">
    <property type="protein sequence ID" value="LPERR07G02990.1"/>
    <property type="gene ID" value="LPERR07G02990"/>
</dbReference>
<dbReference type="InterPro" id="IPR045320">
    <property type="entry name" value="JAGGED/SL1-like"/>
</dbReference>
<reference evidence="3" key="3">
    <citation type="submission" date="2015-04" db="UniProtKB">
        <authorList>
            <consortium name="EnsemblPlants"/>
        </authorList>
    </citation>
    <scope>IDENTIFICATION</scope>
</reference>
<dbReference type="STRING" id="77586.A0A0D9WVL0"/>
<evidence type="ECO:0000313" key="3">
    <source>
        <dbReference type="EnsemblPlants" id="LPERR07G02990.1"/>
    </source>
</evidence>
<feature type="domain" description="C2H2-type" evidence="2">
    <location>
        <begin position="24"/>
        <end position="51"/>
    </location>
</feature>
<dbReference type="Proteomes" id="UP000032180">
    <property type="component" value="Chromosome 7"/>
</dbReference>
<keyword evidence="4" id="KW-1185">Reference proteome</keyword>
<keyword evidence="1" id="KW-0863">Zinc-finger</keyword>
<keyword evidence="1" id="KW-0862">Zinc</keyword>